<accession>A0A9P6T937</accession>
<feature type="compositionally biased region" description="Basic and acidic residues" evidence="1">
    <location>
        <begin position="17"/>
        <end position="29"/>
    </location>
</feature>
<evidence type="ECO:0000313" key="2">
    <source>
        <dbReference type="EMBL" id="KAG0143170.1"/>
    </source>
</evidence>
<reference evidence="2" key="1">
    <citation type="submission" date="2013-11" db="EMBL/GenBank/DDBJ databases">
        <title>Genome sequence of the fusiform rust pathogen reveals effectors for host alternation and coevolution with pine.</title>
        <authorList>
            <consortium name="DOE Joint Genome Institute"/>
            <person name="Smith K."/>
            <person name="Pendleton A."/>
            <person name="Kubisiak T."/>
            <person name="Anderson C."/>
            <person name="Salamov A."/>
            <person name="Aerts A."/>
            <person name="Riley R."/>
            <person name="Clum A."/>
            <person name="Lindquist E."/>
            <person name="Ence D."/>
            <person name="Campbell M."/>
            <person name="Kronenberg Z."/>
            <person name="Feau N."/>
            <person name="Dhillon B."/>
            <person name="Hamelin R."/>
            <person name="Burleigh J."/>
            <person name="Smith J."/>
            <person name="Yandell M."/>
            <person name="Nelson C."/>
            <person name="Grigoriev I."/>
            <person name="Davis J."/>
        </authorList>
    </citation>
    <scope>NUCLEOTIDE SEQUENCE</scope>
    <source>
        <strain evidence="2">G11</strain>
    </source>
</reference>
<evidence type="ECO:0000256" key="1">
    <source>
        <dbReference type="SAM" id="MobiDB-lite"/>
    </source>
</evidence>
<feature type="compositionally biased region" description="Polar residues" evidence="1">
    <location>
        <begin position="98"/>
        <end position="109"/>
    </location>
</feature>
<sequence length="165" mass="18225">MAQVVKMDQHQATVRFRKSEAETEEERAMRPTASSNSFTFNMPPKTRVGSNQTQAQPNSQNPHTTPPTPATNPTPSYALTASKHAPVRPLRQGPAPTPTQHPSRKQNQGHGPESFINICQKTIGGLALSTLKQHDMLSLVNRMLEAKKIKSKMIGFQIIKIKAVH</sequence>
<dbReference type="EMBL" id="MU167327">
    <property type="protein sequence ID" value="KAG0143170.1"/>
    <property type="molecule type" value="Genomic_DNA"/>
</dbReference>
<feature type="region of interest" description="Disordered" evidence="1">
    <location>
        <begin position="1"/>
        <end position="114"/>
    </location>
</feature>
<dbReference type="Proteomes" id="UP000886653">
    <property type="component" value="Unassembled WGS sequence"/>
</dbReference>
<organism evidence="2 3">
    <name type="scientific">Cronartium quercuum f. sp. fusiforme G11</name>
    <dbReference type="NCBI Taxonomy" id="708437"/>
    <lineage>
        <taxon>Eukaryota</taxon>
        <taxon>Fungi</taxon>
        <taxon>Dikarya</taxon>
        <taxon>Basidiomycota</taxon>
        <taxon>Pucciniomycotina</taxon>
        <taxon>Pucciniomycetes</taxon>
        <taxon>Pucciniales</taxon>
        <taxon>Coleosporiaceae</taxon>
        <taxon>Cronartium</taxon>
    </lineage>
</organism>
<gene>
    <name evidence="2" type="ORF">CROQUDRAFT_96683</name>
</gene>
<keyword evidence="3" id="KW-1185">Reference proteome</keyword>
<proteinExistence type="predicted"/>
<protein>
    <submittedName>
        <fullName evidence="2">Uncharacterized protein</fullName>
    </submittedName>
</protein>
<name>A0A9P6T937_9BASI</name>
<evidence type="ECO:0000313" key="3">
    <source>
        <dbReference type="Proteomes" id="UP000886653"/>
    </source>
</evidence>
<comment type="caution">
    <text evidence="2">The sequence shown here is derived from an EMBL/GenBank/DDBJ whole genome shotgun (WGS) entry which is preliminary data.</text>
</comment>
<feature type="compositionally biased region" description="Polar residues" evidence="1">
    <location>
        <begin position="48"/>
        <end position="61"/>
    </location>
</feature>
<dbReference type="AlphaFoldDB" id="A0A9P6T937"/>